<feature type="transmembrane region" description="Helical" evidence="1">
    <location>
        <begin position="277"/>
        <end position="300"/>
    </location>
</feature>
<feature type="transmembrane region" description="Helical" evidence="1">
    <location>
        <begin position="208"/>
        <end position="226"/>
    </location>
</feature>
<dbReference type="InterPro" id="IPR050879">
    <property type="entry name" value="Acyltransferase_3"/>
</dbReference>
<dbReference type="EMBL" id="FOSN01000010">
    <property type="protein sequence ID" value="SFK55836.1"/>
    <property type="molecule type" value="Genomic_DNA"/>
</dbReference>
<dbReference type="GO" id="GO:0000271">
    <property type="term" value="P:polysaccharide biosynthetic process"/>
    <property type="evidence" value="ECO:0007669"/>
    <property type="project" value="TreeGrafter"/>
</dbReference>
<dbReference type="GO" id="GO:0016747">
    <property type="term" value="F:acyltransferase activity, transferring groups other than amino-acyl groups"/>
    <property type="evidence" value="ECO:0007669"/>
    <property type="project" value="InterPro"/>
</dbReference>
<organism evidence="3 4">
    <name type="scientific">Methylocapsa palsarum</name>
    <dbReference type="NCBI Taxonomy" id="1612308"/>
    <lineage>
        <taxon>Bacteria</taxon>
        <taxon>Pseudomonadati</taxon>
        <taxon>Pseudomonadota</taxon>
        <taxon>Alphaproteobacteria</taxon>
        <taxon>Hyphomicrobiales</taxon>
        <taxon>Beijerinckiaceae</taxon>
        <taxon>Methylocapsa</taxon>
    </lineage>
</organism>
<name>A0A1I4AJD3_9HYPH</name>
<evidence type="ECO:0000259" key="2">
    <source>
        <dbReference type="Pfam" id="PF01757"/>
    </source>
</evidence>
<accession>A0A1I4AJD3</accession>
<feature type="transmembrane region" description="Helical" evidence="1">
    <location>
        <begin position="80"/>
        <end position="101"/>
    </location>
</feature>
<reference evidence="3 4" key="1">
    <citation type="submission" date="2016-10" db="EMBL/GenBank/DDBJ databases">
        <authorList>
            <person name="de Groot N.N."/>
        </authorList>
    </citation>
    <scope>NUCLEOTIDE SEQUENCE [LARGE SCALE GENOMIC DNA]</scope>
    <source>
        <strain evidence="3 4">NE2</strain>
    </source>
</reference>
<feature type="transmembrane region" description="Helical" evidence="1">
    <location>
        <begin position="182"/>
        <end position="201"/>
    </location>
</feature>
<evidence type="ECO:0000313" key="3">
    <source>
        <dbReference type="EMBL" id="SFK55836.1"/>
    </source>
</evidence>
<feature type="transmembrane region" description="Helical" evidence="1">
    <location>
        <begin position="306"/>
        <end position="327"/>
    </location>
</feature>
<dbReference type="OrthoDB" id="9767863at2"/>
<evidence type="ECO:0000313" key="4">
    <source>
        <dbReference type="Proteomes" id="UP000198755"/>
    </source>
</evidence>
<feature type="transmembrane region" description="Helical" evidence="1">
    <location>
        <begin position="38"/>
        <end position="59"/>
    </location>
</feature>
<keyword evidence="4" id="KW-1185">Reference proteome</keyword>
<feature type="domain" description="Acyltransferase 3" evidence="2">
    <location>
        <begin position="7"/>
        <end position="322"/>
    </location>
</feature>
<keyword evidence="1" id="KW-1133">Transmembrane helix</keyword>
<proteinExistence type="predicted"/>
<keyword evidence="1" id="KW-0472">Membrane</keyword>
<dbReference type="InterPro" id="IPR002656">
    <property type="entry name" value="Acyl_transf_3_dom"/>
</dbReference>
<keyword evidence="1" id="KW-0812">Transmembrane</keyword>
<dbReference type="AlphaFoldDB" id="A0A1I4AJD3"/>
<dbReference type="PANTHER" id="PTHR23028">
    <property type="entry name" value="ACETYLTRANSFERASE"/>
    <property type="match status" value="1"/>
</dbReference>
<feature type="transmembrane region" description="Helical" evidence="1">
    <location>
        <begin position="129"/>
        <end position="151"/>
    </location>
</feature>
<sequence>MFTTLQAYRGVAALMVVLYHTDAFLWRSGKEFHYGSFQIFDFFDAGVQLFFVLSGFIILRTHRNDLGDRTRARLFIEKRITRLYPAYIAVTCLVILEYLVFPELGKNVDLGLGNIVSSLMLSPSGRQPVVAPAWTLEHEILFYAFFSLMIFRFRWGMAAFLAWQAGCLVNLIAGADQFPMDFFFSANNLLFLFGMGVAAIAGRGRLRYPAAVAGFGAALLLAAGLHRSFSDAVPPVSAYVIRYGLGAAILIAGLVELERSSQLRASRSLCILGDASYAVYLVHCMILSLGVKLFVSGGLAGVLPPAVSFAALALAAVAAGVFFHFAVEMPLTNAVRRRFQRGAAPARALIAGFSAQGKVSELTGRTK</sequence>
<evidence type="ECO:0000256" key="1">
    <source>
        <dbReference type="SAM" id="Phobius"/>
    </source>
</evidence>
<gene>
    <name evidence="3" type="ORF">SAMN05444581_110102</name>
</gene>
<dbReference type="STRING" id="1612308.SAMN05444581_110102"/>
<feature type="transmembrane region" description="Helical" evidence="1">
    <location>
        <begin position="158"/>
        <end position="176"/>
    </location>
</feature>
<dbReference type="GO" id="GO:0016020">
    <property type="term" value="C:membrane"/>
    <property type="evidence" value="ECO:0007669"/>
    <property type="project" value="TreeGrafter"/>
</dbReference>
<feature type="transmembrane region" description="Helical" evidence="1">
    <location>
        <begin position="7"/>
        <end position="26"/>
    </location>
</feature>
<dbReference type="PANTHER" id="PTHR23028:SF131">
    <property type="entry name" value="BLR2367 PROTEIN"/>
    <property type="match status" value="1"/>
</dbReference>
<dbReference type="Pfam" id="PF01757">
    <property type="entry name" value="Acyl_transf_3"/>
    <property type="match status" value="1"/>
</dbReference>
<dbReference type="Proteomes" id="UP000198755">
    <property type="component" value="Unassembled WGS sequence"/>
</dbReference>
<protein>
    <recommendedName>
        <fullName evidence="2">Acyltransferase 3 domain-containing protein</fullName>
    </recommendedName>
</protein>
<feature type="transmembrane region" description="Helical" evidence="1">
    <location>
        <begin position="238"/>
        <end position="257"/>
    </location>
</feature>
<dbReference type="RefSeq" id="WP_091682832.1">
    <property type="nucleotide sequence ID" value="NZ_FOSN01000010.1"/>
</dbReference>